<evidence type="ECO:0000256" key="1">
    <source>
        <dbReference type="SAM" id="MobiDB-lite"/>
    </source>
</evidence>
<sequence length="626" mass="69261">DADAQMKGDDASSVVALPCTFGGRFSGRHYPTGCLFRGAAELKFCLTPKGLSCVDSRKVIQCLQDDESGQFTCQRPHLAYAKAFPRYEHLAMTAADGESVRIPVMNLPDLLQAKIDACPLYSAMLREAMAAQQDRLTLVFYCDEVSGHVDITSMDPGIQIQGVKYVQNQFVQLTETHAVQVHGAWHCRDKFYLQVKVFQAALHTDVGRTAWIAANESMKLVECPVCGADAIFCCSKCRIPTCAKCAFANAGCQCNILMHDCIAPGHDASSGITDDASTLEQVQSVESSYDLGHFPTPEEHWASQNPIDPADISRPVQLYQADWSEVTHADITAVINYCRSQLAPGGIEEYWQVAINNGCFGLVCESNFGAPALACFLRGSPAQGDNAGPPKRNKDEPCRYTGGCVKFPANLYAWTQFVAAAIASQCDYITGDGNLFAQRAFKDKERPKYLLGIDLGLSSSDTDWRSPLLAMLKPRATRNYRRPAAPREQEESRYRERSQSRPDPKGKGRTALVVVPPLPNRQAPCRLEQAPARRWRRPLPPPGRQDWGYGQHGSWSGCSKYIRTRAERFTDWAHEFLLGPVDEGVIRGSIAARARRVRRAPVRARARRARGARGCWEGLFSTSRSQ</sequence>
<evidence type="ECO:0000313" key="4">
    <source>
        <dbReference type="Proteomes" id="UP001152797"/>
    </source>
</evidence>
<evidence type="ECO:0000313" key="3">
    <source>
        <dbReference type="EMBL" id="CAL1156500.1"/>
    </source>
</evidence>
<protein>
    <submittedName>
        <fullName evidence="2">Uncharacterized protein</fullName>
    </submittedName>
</protein>
<dbReference type="EMBL" id="CAMXCT030003223">
    <property type="protein sequence ID" value="CAL4790437.1"/>
    <property type="molecule type" value="Genomic_DNA"/>
</dbReference>
<reference evidence="3" key="2">
    <citation type="submission" date="2024-04" db="EMBL/GenBank/DDBJ databases">
        <authorList>
            <person name="Chen Y."/>
            <person name="Shah S."/>
            <person name="Dougan E. K."/>
            <person name="Thang M."/>
            <person name="Chan C."/>
        </authorList>
    </citation>
    <scope>NUCLEOTIDE SEQUENCE [LARGE SCALE GENOMIC DNA]</scope>
</reference>
<gene>
    <name evidence="2" type="ORF">C1SCF055_LOCUS29018</name>
</gene>
<feature type="region of interest" description="Disordered" evidence="1">
    <location>
        <begin position="475"/>
        <end position="510"/>
    </location>
</feature>
<feature type="non-terminal residue" evidence="2">
    <location>
        <position position="626"/>
    </location>
</feature>
<evidence type="ECO:0000313" key="2">
    <source>
        <dbReference type="EMBL" id="CAI4003125.1"/>
    </source>
</evidence>
<dbReference type="EMBL" id="CAMXCT010003223">
    <property type="protein sequence ID" value="CAI4003125.1"/>
    <property type="molecule type" value="Genomic_DNA"/>
</dbReference>
<accession>A0A9P1D4J0</accession>
<reference evidence="2" key="1">
    <citation type="submission" date="2022-10" db="EMBL/GenBank/DDBJ databases">
        <authorList>
            <person name="Chen Y."/>
            <person name="Dougan E. K."/>
            <person name="Chan C."/>
            <person name="Rhodes N."/>
            <person name="Thang M."/>
        </authorList>
    </citation>
    <scope>NUCLEOTIDE SEQUENCE</scope>
</reference>
<dbReference type="AlphaFoldDB" id="A0A9P1D4J0"/>
<name>A0A9P1D4J0_9DINO</name>
<feature type="non-terminal residue" evidence="2">
    <location>
        <position position="1"/>
    </location>
</feature>
<proteinExistence type="predicted"/>
<feature type="compositionally biased region" description="Basic and acidic residues" evidence="1">
    <location>
        <begin position="485"/>
        <end position="506"/>
    </location>
</feature>
<comment type="caution">
    <text evidence="2">The sequence shown here is derived from an EMBL/GenBank/DDBJ whole genome shotgun (WGS) entry which is preliminary data.</text>
</comment>
<dbReference type="Proteomes" id="UP001152797">
    <property type="component" value="Unassembled WGS sequence"/>
</dbReference>
<dbReference type="EMBL" id="CAMXCT020003223">
    <property type="protein sequence ID" value="CAL1156500.1"/>
    <property type="molecule type" value="Genomic_DNA"/>
</dbReference>
<keyword evidence="4" id="KW-1185">Reference proteome</keyword>
<organism evidence="2">
    <name type="scientific">Cladocopium goreaui</name>
    <dbReference type="NCBI Taxonomy" id="2562237"/>
    <lineage>
        <taxon>Eukaryota</taxon>
        <taxon>Sar</taxon>
        <taxon>Alveolata</taxon>
        <taxon>Dinophyceae</taxon>
        <taxon>Suessiales</taxon>
        <taxon>Symbiodiniaceae</taxon>
        <taxon>Cladocopium</taxon>
    </lineage>
</organism>